<sequence>MHPSVISRAATLLASWLAACVLGGCANFSEVVSVDGGDNYNLTATGISYTMSMSRLTNASREKAVAWCAVQGRDMQLRQQARSWQPLQVELDFRCLPREAGTSESGLNALSLTRLQMITKN</sequence>
<keyword evidence="1" id="KW-0732">Signal</keyword>
<dbReference type="Proteomes" id="UP000063429">
    <property type="component" value="Chromosome"/>
</dbReference>
<keyword evidence="3" id="KW-1185">Reference proteome</keyword>
<proteinExistence type="predicted"/>
<dbReference type="RefSeq" id="WP_053197520.1">
    <property type="nucleotide sequence ID" value="NZ_CP011409.1"/>
</dbReference>
<evidence type="ECO:0008006" key="4">
    <source>
        <dbReference type="Google" id="ProtNLM"/>
    </source>
</evidence>
<evidence type="ECO:0000313" key="3">
    <source>
        <dbReference type="Proteomes" id="UP000063429"/>
    </source>
</evidence>
<organism evidence="2 3">
    <name type="scientific">Herbaspirillum hiltneri N3</name>
    <dbReference type="NCBI Taxonomy" id="1262470"/>
    <lineage>
        <taxon>Bacteria</taxon>
        <taxon>Pseudomonadati</taxon>
        <taxon>Pseudomonadota</taxon>
        <taxon>Betaproteobacteria</taxon>
        <taxon>Burkholderiales</taxon>
        <taxon>Oxalobacteraceae</taxon>
        <taxon>Herbaspirillum</taxon>
    </lineage>
</organism>
<reference evidence="3" key="1">
    <citation type="journal article" date="2015" name="Genome Announc.">
        <title>Complete Genome Sequence of Herbaspirillum hiltneri N3 (DSM 17495), Isolated from Surface-Sterilized Wheat Roots.</title>
        <authorList>
            <person name="Guizelini D."/>
            <person name="Saizaki P.M."/>
            <person name="Coimbra N.A."/>
            <person name="Weiss V.A."/>
            <person name="Faoro H."/>
            <person name="Sfeir M.Z."/>
            <person name="Baura V.A."/>
            <person name="Monteiro R.A."/>
            <person name="Chubatsu L.S."/>
            <person name="Souza E.M."/>
            <person name="Cruz L.M."/>
            <person name="Pedrosa F.O."/>
            <person name="Raittz R.T."/>
            <person name="Marchaukoski J.N."/>
            <person name="Steffens M.B."/>
        </authorList>
    </citation>
    <scope>NUCLEOTIDE SEQUENCE [LARGE SCALE GENOMIC DNA]</scope>
    <source>
        <strain evidence="3">N3</strain>
    </source>
</reference>
<accession>A0ABM5V0Z6</accession>
<feature type="signal peptide" evidence="1">
    <location>
        <begin position="1"/>
        <end position="18"/>
    </location>
</feature>
<protein>
    <recommendedName>
        <fullName evidence="4">Lipoprotein</fullName>
    </recommendedName>
</protein>
<evidence type="ECO:0000256" key="1">
    <source>
        <dbReference type="SAM" id="SignalP"/>
    </source>
</evidence>
<name>A0ABM5V0Z6_9BURK</name>
<feature type="chain" id="PRO_5046922585" description="Lipoprotein" evidence="1">
    <location>
        <begin position="19"/>
        <end position="121"/>
    </location>
</feature>
<dbReference type="EMBL" id="CP011409">
    <property type="protein sequence ID" value="AKZ63181.1"/>
    <property type="molecule type" value="Genomic_DNA"/>
</dbReference>
<evidence type="ECO:0000313" key="2">
    <source>
        <dbReference type="EMBL" id="AKZ63181.1"/>
    </source>
</evidence>
<gene>
    <name evidence="2" type="ORF">F506_11320</name>
</gene>